<evidence type="ECO:0000256" key="1">
    <source>
        <dbReference type="SAM" id="MobiDB-lite"/>
    </source>
</evidence>
<accession>A0ABD0KLR5</accession>
<evidence type="ECO:0000313" key="2">
    <source>
        <dbReference type="EMBL" id="KAK7487953.1"/>
    </source>
</evidence>
<name>A0ABD0KLR5_9CAEN</name>
<reference evidence="2 3" key="1">
    <citation type="journal article" date="2023" name="Sci. Data">
        <title>Genome assembly of the Korean intertidal mud-creeper Batillaria attramentaria.</title>
        <authorList>
            <person name="Patra A.K."/>
            <person name="Ho P.T."/>
            <person name="Jun S."/>
            <person name="Lee S.J."/>
            <person name="Kim Y."/>
            <person name="Won Y.J."/>
        </authorList>
    </citation>
    <scope>NUCLEOTIDE SEQUENCE [LARGE SCALE GENOMIC DNA]</scope>
    <source>
        <strain evidence="2">Wonlab-2016</strain>
    </source>
</reference>
<feature type="non-terminal residue" evidence="2">
    <location>
        <position position="396"/>
    </location>
</feature>
<proteinExistence type="predicted"/>
<dbReference type="AlphaFoldDB" id="A0ABD0KLR5"/>
<dbReference type="EMBL" id="JACVVK020000157">
    <property type="protein sequence ID" value="KAK7487953.1"/>
    <property type="molecule type" value="Genomic_DNA"/>
</dbReference>
<sequence>MGKLEIDYDISEKKLRKCYEKIIKTLPPGISSDVKQGLVKNHHLSSEYFIRCAKRTLRKHGKTSQPAPDGDEGHQNESTAVTSIDNQDNQERRLFSSLPSQLPKGPSVSQNAQAQFIVQQLHRMSDVDQLSGLVSDFEASCSGVCPGVEKFSKLLALTTGSTDITVLKKIMQLHFKAKQLEQTLCGFLEECHLRRSVCDRTDDKTPLYSDLLACLLSVYLDLFLVRHGNEAVEKKERKRLCSVVSHLMAGYGVRIFDVVLQVTAASQENATCLKPLLKRILREKPDRKNNEHYLRYMLVVRMWSQLLQLQDAVMEAHLVRAPKGFMTWLLERNPALSGELPTDRKFKGRIVTSFLLDDADDNAHSMLLDALADQTGDEETAEVSLPDTHDEEERDK</sequence>
<evidence type="ECO:0000313" key="3">
    <source>
        <dbReference type="Proteomes" id="UP001519460"/>
    </source>
</evidence>
<protein>
    <submittedName>
        <fullName evidence="2">Uncharacterized protein</fullName>
    </submittedName>
</protein>
<keyword evidence="3" id="KW-1185">Reference proteome</keyword>
<comment type="caution">
    <text evidence="2">The sequence shown here is derived from an EMBL/GenBank/DDBJ whole genome shotgun (WGS) entry which is preliminary data.</text>
</comment>
<feature type="compositionally biased region" description="Polar residues" evidence="1">
    <location>
        <begin position="76"/>
        <end position="86"/>
    </location>
</feature>
<feature type="region of interest" description="Disordered" evidence="1">
    <location>
        <begin position="373"/>
        <end position="396"/>
    </location>
</feature>
<gene>
    <name evidence="2" type="ORF">BaRGS_00020854</name>
</gene>
<dbReference type="Proteomes" id="UP001519460">
    <property type="component" value="Unassembled WGS sequence"/>
</dbReference>
<feature type="region of interest" description="Disordered" evidence="1">
    <location>
        <begin position="59"/>
        <end position="86"/>
    </location>
</feature>
<organism evidence="2 3">
    <name type="scientific">Batillaria attramentaria</name>
    <dbReference type="NCBI Taxonomy" id="370345"/>
    <lineage>
        <taxon>Eukaryota</taxon>
        <taxon>Metazoa</taxon>
        <taxon>Spiralia</taxon>
        <taxon>Lophotrochozoa</taxon>
        <taxon>Mollusca</taxon>
        <taxon>Gastropoda</taxon>
        <taxon>Caenogastropoda</taxon>
        <taxon>Sorbeoconcha</taxon>
        <taxon>Cerithioidea</taxon>
        <taxon>Batillariidae</taxon>
        <taxon>Batillaria</taxon>
    </lineage>
</organism>